<feature type="transmembrane region" description="Helical" evidence="2">
    <location>
        <begin position="75"/>
        <end position="97"/>
    </location>
</feature>
<reference evidence="3" key="1">
    <citation type="submission" date="2020-07" db="EMBL/GenBank/DDBJ databases">
        <authorList>
            <person name="Pettersson B.M.F."/>
            <person name="Behra P.R.K."/>
            <person name="Ramesh M."/>
            <person name="Das S."/>
            <person name="Dasgupta S."/>
            <person name="Kirsebom L.A."/>
        </authorList>
    </citation>
    <scope>NUCLEOTIDE SEQUENCE</scope>
    <source>
        <strain evidence="3">DSM 44242</strain>
    </source>
</reference>
<evidence type="ECO:0000313" key="4">
    <source>
        <dbReference type="Proteomes" id="UP001141659"/>
    </source>
</evidence>
<dbReference type="Proteomes" id="UP001141659">
    <property type="component" value="Unassembled WGS sequence"/>
</dbReference>
<dbReference type="AlphaFoldDB" id="A0AAW5SZ18"/>
<evidence type="ECO:0000256" key="2">
    <source>
        <dbReference type="SAM" id="Phobius"/>
    </source>
</evidence>
<feature type="transmembrane region" description="Helical" evidence="2">
    <location>
        <begin position="7"/>
        <end position="26"/>
    </location>
</feature>
<comment type="caution">
    <text evidence="3">The sequence shown here is derived from an EMBL/GenBank/DDBJ whole genome shotgun (WGS) entry which is preliminary data.</text>
</comment>
<keyword evidence="2" id="KW-1133">Transmembrane helix</keyword>
<protein>
    <submittedName>
        <fullName evidence="3">Uncharacterized protein</fullName>
    </submittedName>
</protein>
<organism evidence="3 4">
    <name type="scientific">Mycolicibacterium porcinum</name>
    <dbReference type="NCBI Taxonomy" id="39693"/>
    <lineage>
        <taxon>Bacteria</taxon>
        <taxon>Bacillati</taxon>
        <taxon>Actinomycetota</taxon>
        <taxon>Actinomycetes</taxon>
        <taxon>Mycobacteriales</taxon>
        <taxon>Mycobacteriaceae</taxon>
        <taxon>Mycolicibacterium</taxon>
    </lineage>
</organism>
<evidence type="ECO:0000256" key="1">
    <source>
        <dbReference type="SAM" id="MobiDB-lite"/>
    </source>
</evidence>
<feature type="transmembrane region" description="Helical" evidence="2">
    <location>
        <begin position="32"/>
        <end position="54"/>
    </location>
</feature>
<proteinExistence type="predicted"/>
<gene>
    <name evidence="3" type="ORF">H5P34_09800</name>
</gene>
<keyword evidence="2" id="KW-0472">Membrane</keyword>
<name>A0AAW5SZ18_9MYCO</name>
<sequence>MSEARLYIPALAMPLNMLLLLWMVIGRGLFTQLGWMVVFGVLASPVLALCLVMTSRMMRKPPDRELTSGQAWAQIVLWSSMFVFGLACVDGGDSGTFPSILMKLVGEGPAMETVSNLLWAASVLTGVAAWFVLLTKLTRSVAVAPPAQQPYPYPGYPPAQPGPGPST</sequence>
<dbReference type="RefSeq" id="WP_036448010.1">
    <property type="nucleotide sequence ID" value="NZ_JACKVC010000012.1"/>
</dbReference>
<dbReference type="EMBL" id="JACKVC010000012">
    <property type="protein sequence ID" value="MCV7388334.1"/>
    <property type="molecule type" value="Genomic_DNA"/>
</dbReference>
<feature type="region of interest" description="Disordered" evidence="1">
    <location>
        <begin position="148"/>
        <end position="167"/>
    </location>
</feature>
<feature type="transmembrane region" description="Helical" evidence="2">
    <location>
        <begin position="117"/>
        <end position="134"/>
    </location>
</feature>
<evidence type="ECO:0000313" key="3">
    <source>
        <dbReference type="EMBL" id="MCV7388334.1"/>
    </source>
</evidence>
<accession>A0AAW5SZ18</accession>
<reference evidence="3" key="2">
    <citation type="journal article" date="2022" name="BMC Genomics">
        <title>Comparative genome analysis of mycobacteria focusing on tRNA and non-coding RNA.</title>
        <authorList>
            <person name="Behra P.R.K."/>
            <person name="Pettersson B.M.F."/>
            <person name="Ramesh M."/>
            <person name="Das S."/>
            <person name="Dasgupta S."/>
            <person name="Kirsebom L.A."/>
        </authorList>
    </citation>
    <scope>NUCLEOTIDE SEQUENCE</scope>
    <source>
        <strain evidence="3">DSM 44242</strain>
    </source>
</reference>
<keyword evidence="2" id="KW-0812">Transmembrane</keyword>